<dbReference type="RefSeq" id="WP_349215455.1">
    <property type="nucleotide sequence ID" value="NZ_JBBMFA010000080.1"/>
</dbReference>
<evidence type="ECO:0000256" key="9">
    <source>
        <dbReference type="ARBA" id="ARBA00023004"/>
    </source>
</evidence>
<dbReference type="PANTHER" id="PTHR30352">
    <property type="entry name" value="PYRUVATE FORMATE-LYASE-ACTIVATING ENZYME"/>
    <property type="match status" value="1"/>
</dbReference>
<keyword evidence="10" id="KW-0411">Iron-sulfur</keyword>
<feature type="domain" description="Radical SAM core" evidence="13">
    <location>
        <begin position="16"/>
        <end position="177"/>
    </location>
</feature>
<dbReference type="PROSITE" id="PS01087">
    <property type="entry name" value="RADICAL_ACTIVATING"/>
    <property type="match status" value="1"/>
</dbReference>
<evidence type="ECO:0000256" key="5">
    <source>
        <dbReference type="ARBA" id="ARBA00022485"/>
    </source>
</evidence>
<dbReference type="SFLD" id="SFLDF00299">
    <property type="entry name" value="anaerobic_ribonucleoside-triph"/>
    <property type="match status" value="1"/>
</dbReference>
<comment type="caution">
    <text evidence="14">The sequence shown here is derived from an EMBL/GenBank/DDBJ whole genome shotgun (WGS) entry which is preliminary data.</text>
</comment>
<evidence type="ECO:0000256" key="10">
    <source>
        <dbReference type="ARBA" id="ARBA00023014"/>
    </source>
</evidence>
<dbReference type="InterPro" id="IPR012837">
    <property type="entry name" value="NrdG"/>
</dbReference>
<comment type="cofactor">
    <cofactor evidence="1">
        <name>[4Fe-4S] cluster</name>
        <dbReference type="ChEBI" id="CHEBI:49883"/>
    </cofactor>
</comment>
<evidence type="ECO:0000256" key="4">
    <source>
        <dbReference type="ARBA" id="ARBA00014281"/>
    </source>
</evidence>
<dbReference type="SFLD" id="SFLDG01066">
    <property type="entry name" value="organic_radical-activating_enz"/>
    <property type="match status" value="1"/>
</dbReference>
<evidence type="ECO:0000313" key="15">
    <source>
        <dbReference type="Proteomes" id="UP001477672"/>
    </source>
</evidence>
<dbReference type="InterPro" id="IPR058240">
    <property type="entry name" value="rSAM_sf"/>
</dbReference>
<evidence type="ECO:0000256" key="3">
    <source>
        <dbReference type="ARBA" id="ARBA00009777"/>
    </source>
</evidence>
<evidence type="ECO:0000259" key="13">
    <source>
        <dbReference type="PROSITE" id="PS51918"/>
    </source>
</evidence>
<keyword evidence="6" id="KW-0949">S-adenosyl-L-methionine</keyword>
<dbReference type="Pfam" id="PF13353">
    <property type="entry name" value="Fer4_12"/>
    <property type="match status" value="1"/>
</dbReference>
<keyword evidence="9" id="KW-0408">Iron</keyword>
<protein>
    <recommendedName>
        <fullName evidence="4 12">Anaerobic ribonucleoside-triphosphate reductase-activating protein</fullName>
        <ecNumber evidence="12">1.97.1.-</ecNumber>
    </recommendedName>
</protein>
<accession>A0ABV1GDZ0</accession>
<evidence type="ECO:0000313" key="14">
    <source>
        <dbReference type="EMBL" id="MEQ2520024.1"/>
    </source>
</evidence>
<keyword evidence="8 12" id="KW-0560">Oxidoreductase</keyword>
<evidence type="ECO:0000256" key="6">
    <source>
        <dbReference type="ARBA" id="ARBA00022691"/>
    </source>
</evidence>
<gene>
    <name evidence="14" type="primary">nrdG</name>
    <name evidence="14" type="ORF">WMO24_06240</name>
</gene>
<comment type="function">
    <text evidence="2 12">Activation of anaerobic ribonucleoside-triphosphate reductase under anaerobic conditions by generation of an organic free radical, using S-adenosylmethionine and reduced flavodoxin as cosubstrates to produce 5'-deoxy-adenosine.</text>
</comment>
<keyword evidence="7" id="KW-0479">Metal-binding</keyword>
<dbReference type="PIRSF" id="PIRSF000368">
    <property type="entry name" value="NrdG"/>
    <property type="match status" value="1"/>
</dbReference>
<evidence type="ECO:0000256" key="2">
    <source>
        <dbReference type="ARBA" id="ARBA00003852"/>
    </source>
</evidence>
<evidence type="ECO:0000256" key="12">
    <source>
        <dbReference type="PIRNR" id="PIRNR000368"/>
    </source>
</evidence>
<comment type="similarity">
    <text evidence="3 12">Belongs to the organic radical-activating enzymes family.</text>
</comment>
<evidence type="ECO:0000256" key="11">
    <source>
        <dbReference type="ARBA" id="ARBA00047365"/>
    </source>
</evidence>
<dbReference type="PANTHER" id="PTHR30352:SF2">
    <property type="entry name" value="ANAEROBIC RIBONUCLEOSIDE-TRIPHOSPHATE REDUCTASE-ACTIVATING PROTEIN"/>
    <property type="match status" value="1"/>
</dbReference>
<dbReference type="SFLD" id="SFLDG01063">
    <property type="entry name" value="activating_enzymes__group_1"/>
    <property type="match status" value="1"/>
</dbReference>
<dbReference type="Gene3D" id="3.20.20.70">
    <property type="entry name" value="Aldolase class I"/>
    <property type="match status" value="1"/>
</dbReference>
<dbReference type="EC" id="1.97.1.-" evidence="12"/>
<reference evidence="14 15" key="1">
    <citation type="submission" date="2024-03" db="EMBL/GenBank/DDBJ databases">
        <title>Human intestinal bacterial collection.</title>
        <authorList>
            <person name="Pauvert C."/>
            <person name="Hitch T.C.A."/>
            <person name="Clavel T."/>
        </authorList>
    </citation>
    <scope>NUCLEOTIDE SEQUENCE [LARGE SCALE GENOMIC DNA]</scope>
    <source>
        <strain evidence="14 15">CLA-JM-H11</strain>
    </source>
</reference>
<evidence type="ECO:0000256" key="1">
    <source>
        <dbReference type="ARBA" id="ARBA00001966"/>
    </source>
</evidence>
<keyword evidence="15" id="KW-1185">Reference proteome</keyword>
<proteinExistence type="inferred from homology"/>
<dbReference type="SFLD" id="SFLDS00029">
    <property type="entry name" value="Radical_SAM"/>
    <property type="match status" value="1"/>
</dbReference>
<dbReference type="InterPro" id="IPR001989">
    <property type="entry name" value="Radical_activat_CS"/>
</dbReference>
<dbReference type="CDD" id="cd01335">
    <property type="entry name" value="Radical_SAM"/>
    <property type="match status" value="1"/>
</dbReference>
<dbReference type="InterPro" id="IPR013785">
    <property type="entry name" value="Aldolase_TIM"/>
</dbReference>
<dbReference type="InterPro" id="IPR034457">
    <property type="entry name" value="Organic_radical-activating"/>
</dbReference>
<dbReference type="SUPFAM" id="SSF102114">
    <property type="entry name" value="Radical SAM enzymes"/>
    <property type="match status" value="1"/>
</dbReference>
<dbReference type="NCBIfam" id="TIGR02491">
    <property type="entry name" value="NrdG"/>
    <property type="match status" value="1"/>
</dbReference>
<evidence type="ECO:0000256" key="8">
    <source>
        <dbReference type="ARBA" id="ARBA00023002"/>
    </source>
</evidence>
<organism evidence="14 15">
    <name type="scientific">Ruthenibacterium intestinale</name>
    <dbReference type="NCBI Taxonomy" id="3133163"/>
    <lineage>
        <taxon>Bacteria</taxon>
        <taxon>Bacillati</taxon>
        <taxon>Bacillota</taxon>
        <taxon>Clostridia</taxon>
        <taxon>Eubacteriales</taxon>
        <taxon>Oscillospiraceae</taxon>
        <taxon>Ruthenibacterium</taxon>
    </lineage>
</organism>
<dbReference type="PROSITE" id="PS51918">
    <property type="entry name" value="RADICAL_SAM"/>
    <property type="match status" value="1"/>
</dbReference>
<keyword evidence="5" id="KW-0004">4Fe-4S</keyword>
<dbReference type="InterPro" id="IPR007197">
    <property type="entry name" value="rSAM"/>
</dbReference>
<sequence>MGQVLNLAGIMEDSIVDGPGIRTAIFAQGCPRRCEGCHNPESWPFGTGKDVPVEELFAHIKASPLVRGVTFSGGEPFSQAEAFGELARMLKAAGYEVASYTGYTFEQLLEGTQAQKDLLAQLDILVDGEFVLARRNLDLRFRGSENQRILDVPKSLAAGSAVWCEAERWTGGTHPHA</sequence>
<dbReference type="EMBL" id="JBBMFA010000080">
    <property type="protein sequence ID" value="MEQ2520024.1"/>
    <property type="molecule type" value="Genomic_DNA"/>
</dbReference>
<comment type="catalytic activity">
    <reaction evidence="11">
        <text>glycyl-[protein] + reduced [flavodoxin] + S-adenosyl-L-methionine = glycin-2-yl radical-[protein] + semiquinone [flavodoxin] + 5'-deoxyadenosine + L-methionine + H(+)</text>
        <dbReference type="Rhea" id="RHEA:61976"/>
        <dbReference type="Rhea" id="RHEA-COMP:10622"/>
        <dbReference type="Rhea" id="RHEA-COMP:14480"/>
        <dbReference type="Rhea" id="RHEA-COMP:15993"/>
        <dbReference type="Rhea" id="RHEA-COMP:15994"/>
        <dbReference type="ChEBI" id="CHEBI:15378"/>
        <dbReference type="ChEBI" id="CHEBI:17319"/>
        <dbReference type="ChEBI" id="CHEBI:29947"/>
        <dbReference type="ChEBI" id="CHEBI:32722"/>
        <dbReference type="ChEBI" id="CHEBI:57618"/>
        <dbReference type="ChEBI" id="CHEBI:57844"/>
        <dbReference type="ChEBI" id="CHEBI:59789"/>
        <dbReference type="ChEBI" id="CHEBI:140311"/>
    </reaction>
</comment>
<dbReference type="Proteomes" id="UP001477672">
    <property type="component" value="Unassembled WGS sequence"/>
</dbReference>
<name>A0ABV1GDZ0_9FIRM</name>
<evidence type="ECO:0000256" key="7">
    <source>
        <dbReference type="ARBA" id="ARBA00022723"/>
    </source>
</evidence>